<evidence type="ECO:0000256" key="6">
    <source>
        <dbReference type="ARBA" id="ARBA00023014"/>
    </source>
</evidence>
<dbReference type="InterPro" id="IPR051196">
    <property type="entry name" value="RSAD2/Viperin_antiviral"/>
</dbReference>
<dbReference type="EMBL" id="KK207830">
    <property type="protein sequence ID" value="EZF53189.1"/>
    <property type="molecule type" value="Genomic_DNA"/>
</dbReference>
<keyword evidence="3" id="KW-0949">S-adenosyl-L-methionine</keyword>
<dbReference type="Pfam" id="PF04055">
    <property type="entry name" value="Radical_SAM"/>
    <property type="match status" value="1"/>
</dbReference>
<evidence type="ECO:0000313" key="9">
    <source>
        <dbReference type="EMBL" id="EZF53189.1"/>
    </source>
</evidence>
<dbReference type="InterPro" id="IPR058240">
    <property type="entry name" value="rSAM_sf"/>
</dbReference>
<dbReference type="PANTHER" id="PTHR21339:SF0">
    <property type="entry name" value="S-ADENOSYLMETHIONINE-DEPENDENT NUCLEOTIDE DEHYDRATASE RSAD2"/>
    <property type="match status" value="1"/>
</dbReference>
<keyword evidence="5" id="KW-0408">Iron</keyword>
<dbReference type="Gene3D" id="3.20.20.70">
    <property type="entry name" value="Aldolase class I"/>
    <property type="match status" value="1"/>
</dbReference>
<organism evidence="9">
    <name type="scientific">Trichophyton rubrum CBS 288.86</name>
    <dbReference type="NCBI Taxonomy" id="1215330"/>
    <lineage>
        <taxon>Eukaryota</taxon>
        <taxon>Fungi</taxon>
        <taxon>Dikarya</taxon>
        <taxon>Ascomycota</taxon>
        <taxon>Pezizomycotina</taxon>
        <taxon>Eurotiomycetes</taxon>
        <taxon>Eurotiomycetidae</taxon>
        <taxon>Onygenales</taxon>
        <taxon>Arthrodermataceae</taxon>
        <taxon>Trichophyton</taxon>
    </lineage>
</organism>
<sequence>MPLFRSFPDIPAQSSQQIALSLTILLSIITSVLLSWSLQSAKFLGPMIQYCKEELFLESVTIVTNGSLVKRDFLERYGRFIDILAVSCDSFNEQTNIEIGRGKGDQVPQLFRIAEWCRENGIKFILNTVVLMVQGENDFDKTLRDVRKFQITDQQYKEFCRRHEHQPSFVAEPNYLMAKSYLILDEYMRFLDRDGREPSASILDVDVFTALGQVYWDETSFNRRGGVYDWNRETNQSSCGSGDSKALKW</sequence>
<keyword evidence="2" id="KW-0004">4Fe-4S</keyword>
<dbReference type="OrthoDB" id="549750at2759"/>
<evidence type="ECO:0000256" key="4">
    <source>
        <dbReference type="ARBA" id="ARBA00022723"/>
    </source>
</evidence>
<protein>
    <recommendedName>
        <fullName evidence="8">Radical SAM core domain-containing protein</fullName>
    </recommendedName>
</protein>
<dbReference type="GO" id="GO:0003824">
    <property type="term" value="F:catalytic activity"/>
    <property type="evidence" value="ECO:0007669"/>
    <property type="project" value="InterPro"/>
</dbReference>
<feature type="domain" description="Radical SAM core" evidence="8">
    <location>
        <begin position="56"/>
        <end position="145"/>
    </location>
</feature>
<evidence type="ECO:0000259" key="8">
    <source>
        <dbReference type="Pfam" id="PF04055"/>
    </source>
</evidence>
<evidence type="ECO:0000256" key="7">
    <source>
        <dbReference type="ARBA" id="ARBA00023118"/>
    </source>
</evidence>
<evidence type="ECO:0000256" key="3">
    <source>
        <dbReference type="ARBA" id="ARBA00022691"/>
    </source>
</evidence>
<accession>A0A022W4I0</accession>
<dbReference type="GO" id="GO:0051607">
    <property type="term" value="P:defense response to virus"/>
    <property type="evidence" value="ECO:0007669"/>
    <property type="project" value="UniProtKB-KW"/>
</dbReference>
<keyword evidence="7" id="KW-0051">Antiviral defense</keyword>
<evidence type="ECO:0000256" key="2">
    <source>
        <dbReference type="ARBA" id="ARBA00022485"/>
    </source>
</evidence>
<proteinExistence type="predicted"/>
<dbReference type="InterPro" id="IPR007197">
    <property type="entry name" value="rSAM"/>
</dbReference>
<keyword evidence="6" id="KW-0411">Iron-sulfur</keyword>
<comment type="cofactor">
    <cofactor evidence="1">
        <name>[4Fe-4S] cluster</name>
        <dbReference type="ChEBI" id="CHEBI:49883"/>
    </cofactor>
</comment>
<dbReference type="AlphaFoldDB" id="A0A022W4I0"/>
<gene>
    <name evidence="9" type="ORF">H103_03872</name>
</gene>
<evidence type="ECO:0000256" key="1">
    <source>
        <dbReference type="ARBA" id="ARBA00001966"/>
    </source>
</evidence>
<dbReference type="PANTHER" id="PTHR21339">
    <property type="entry name" value="RADICAL S-ADENOSYL METHIONINE DOMAIN-CONTAINING PROTEIN 2"/>
    <property type="match status" value="1"/>
</dbReference>
<keyword evidence="4" id="KW-0479">Metal-binding</keyword>
<name>A0A022W4I0_TRIRU</name>
<dbReference type="GO" id="GO:0051539">
    <property type="term" value="F:4 iron, 4 sulfur cluster binding"/>
    <property type="evidence" value="ECO:0007669"/>
    <property type="project" value="UniProtKB-KW"/>
</dbReference>
<dbReference type="Proteomes" id="UP000023758">
    <property type="component" value="Unassembled WGS sequence"/>
</dbReference>
<dbReference type="SUPFAM" id="SSF102114">
    <property type="entry name" value="Radical SAM enzymes"/>
    <property type="match status" value="1"/>
</dbReference>
<evidence type="ECO:0000256" key="5">
    <source>
        <dbReference type="ARBA" id="ARBA00023004"/>
    </source>
</evidence>
<dbReference type="HOGENOM" id="CLU_049058_1_0_1"/>
<dbReference type="CDD" id="cd01335">
    <property type="entry name" value="Radical_SAM"/>
    <property type="match status" value="1"/>
</dbReference>
<dbReference type="InterPro" id="IPR013785">
    <property type="entry name" value="Aldolase_TIM"/>
</dbReference>
<dbReference type="GO" id="GO:0046872">
    <property type="term" value="F:metal ion binding"/>
    <property type="evidence" value="ECO:0007669"/>
    <property type="project" value="UniProtKB-KW"/>
</dbReference>
<reference evidence="9" key="1">
    <citation type="submission" date="2014-02" db="EMBL/GenBank/DDBJ databases">
        <title>The Genome Sequence of Trichophyton rubrum (morphotype fischeri) CBS 288.86.</title>
        <authorList>
            <consortium name="The Broad Institute Genomics Platform"/>
            <person name="Cuomo C.A."/>
            <person name="White T.C."/>
            <person name="Graser Y."/>
            <person name="Martinez-Rossi N."/>
            <person name="Heitman J."/>
            <person name="Young S.K."/>
            <person name="Zeng Q."/>
            <person name="Gargeya S."/>
            <person name="Abouelleil A."/>
            <person name="Alvarado L."/>
            <person name="Chapman S.B."/>
            <person name="Gainer-Dewar J."/>
            <person name="Goldberg J."/>
            <person name="Griggs A."/>
            <person name="Gujja S."/>
            <person name="Hansen M."/>
            <person name="Howarth C."/>
            <person name="Imamovic A."/>
            <person name="Larimer J."/>
            <person name="Martinez D."/>
            <person name="Murphy C."/>
            <person name="Pearson M.D."/>
            <person name="Persinoti G."/>
            <person name="Poon T."/>
            <person name="Priest M."/>
            <person name="Roberts A.D."/>
            <person name="Saif S."/>
            <person name="Shea T.D."/>
            <person name="Sykes S.N."/>
            <person name="Wortman J."/>
            <person name="Nusbaum C."/>
            <person name="Birren B."/>
        </authorList>
    </citation>
    <scope>NUCLEOTIDE SEQUENCE [LARGE SCALE GENOMIC DNA]</scope>
    <source>
        <strain evidence="9">CBS 288.86</strain>
    </source>
</reference>